<gene>
    <name evidence="3" type="ORF">TVAG_240020</name>
</gene>
<dbReference type="InterPro" id="IPR013694">
    <property type="entry name" value="VIT"/>
</dbReference>
<dbReference type="PANTHER" id="PTHR45737">
    <property type="entry name" value="VON WILLEBRAND FACTOR A DOMAIN-CONTAINING PROTEIN 5A"/>
    <property type="match status" value="1"/>
</dbReference>
<feature type="domain" description="VIT" evidence="2">
    <location>
        <begin position="1"/>
        <end position="126"/>
    </location>
</feature>
<dbReference type="SMR" id="A2EFE4"/>
<dbReference type="PANTHER" id="PTHR45737:SF6">
    <property type="entry name" value="VON WILLEBRAND FACTOR A DOMAIN-CONTAINING PROTEIN 5A"/>
    <property type="match status" value="1"/>
</dbReference>
<dbReference type="InterPro" id="IPR036465">
    <property type="entry name" value="vWFA_dom_sf"/>
</dbReference>
<evidence type="ECO:0000259" key="2">
    <source>
        <dbReference type="PROSITE" id="PS51468"/>
    </source>
</evidence>
<evidence type="ECO:0000313" key="3">
    <source>
        <dbReference type="EMBL" id="EAY08641.1"/>
    </source>
</evidence>
<dbReference type="OrthoDB" id="1729737at2759"/>
<dbReference type="InterPro" id="IPR002035">
    <property type="entry name" value="VWF_A"/>
</dbReference>
<dbReference type="VEuPathDB" id="TrichDB:TVAG_240020"/>
<dbReference type="InParanoid" id="A2EFE4"/>
<evidence type="ECO:0000313" key="4">
    <source>
        <dbReference type="Proteomes" id="UP000001542"/>
    </source>
</evidence>
<evidence type="ECO:0000259" key="1">
    <source>
        <dbReference type="PROSITE" id="PS50234"/>
    </source>
</evidence>
<dbReference type="Pfam" id="PF13768">
    <property type="entry name" value="VWA_3"/>
    <property type="match status" value="1"/>
</dbReference>
<reference evidence="3" key="1">
    <citation type="submission" date="2006-10" db="EMBL/GenBank/DDBJ databases">
        <authorList>
            <person name="Amadeo P."/>
            <person name="Zhao Q."/>
            <person name="Wortman J."/>
            <person name="Fraser-Liggett C."/>
            <person name="Carlton J."/>
        </authorList>
    </citation>
    <scope>NUCLEOTIDE SEQUENCE</scope>
    <source>
        <strain evidence="3">G3</strain>
    </source>
</reference>
<dbReference type="SMART" id="SM00327">
    <property type="entry name" value="VWA"/>
    <property type="match status" value="1"/>
</dbReference>
<protein>
    <submittedName>
        <fullName evidence="3">von Willebrand factor type A domain containing protein</fullName>
    </submittedName>
</protein>
<dbReference type="AlphaFoldDB" id="A2EFE4"/>
<dbReference type="RefSeq" id="XP_001320864.1">
    <property type="nucleotide sequence ID" value="XM_001320829.1"/>
</dbReference>
<dbReference type="PROSITE" id="PS50234">
    <property type="entry name" value="VWFA"/>
    <property type="match status" value="1"/>
</dbReference>
<organism evidence="3 4">
    <name type="scientific">Trichomonas vaginalis (strain ATCC PRA-98 / G3)</name>
    <dbReference type="NCBI Taxonomy" id="412133"/>
    <lineage>
        <taxon>Eukaryota</taxon>
        <taxon>Metamonada</taxon>
        <taxon>Parabasalia</taxon>
        <taxon>Trichomonadida</taxon>
        <taxon>Trichomonadidae</taxon>
        <taxon>Trichomonas</taxon>
    </lineage>
</organism>
<dbReference type="Pfam" id="PF08487">
    <property type="entry name" value="VIT"/>
    <property type="match status" value="1"/>
</dbReference>
<name>A2EFE4_TRIV3</name>
<feature type="domain" description="VWFA" evidence="1">
    <location>
        <begin position="240"/>
        <end position="408"/>
    </location>
</feature>
<dbReference type="eggNOG" id="ENOG502QRPK">
    <property type="taxonomic scope" value="Eukaryota"/>
</dbReference>
<keyword evidence="4" id="KW-1185">Reference proteome</keyword>
<dbReference type="KEGG" id="tva:4766546"/>
<dbReference type="Proteomes" id="UP000001542">
    <property type="component" value="Unassembled WGS sequence"/>
</dbReference>
<dbReference type="PROSITE" id="PS51468">
    <property type="entry name" value="VIT"/>
    <property type="match status" value="1"/>
</dbReference>
<dbReference type="Gene3D" id="3.40.50.410">
    <property type="entry name" value="von Willebrand factor, type A domain"/>
    <property type="match status" value="1"/>
</dbReference>
<dbReference type="SUPFAM" id="SSF53300">
    <property type="entry name" value="vWA-like"/>
    <property type="match status" value="1"/>
</dbReference>
<dbReference type="VEuPathDB" id="TrichDB:TVAGG3_0090000"/>
<accession>A2EFE4</accession>
<dbReference type="EMBL" id="DS113374">
    <property type="protein sequence ID" value="EAY08641.1"/>
    <property type="molecule type" value="Genomic_DNA"/>
</dbReference>
<sequence>MLGKFITRYSYEEVNFESLHIEGFQYNTFLTFKIKQVLISSSRSEVGYIFPNENNAAISDILFVIGDKQIRPQLRKSEEAAKEYQESKEKGYLSLIGSDSSGNEIYFFFGNLPIGTRIEISYTISYLAEINNKGYFFRFPIASKDQIDYNTTLPNSISFKINIKTDKNISEIEGNETAIINLIDNHNAIVNLDEFEPAIFVQTLISDQDKSTAVSSDDYIAVSAYKEFSTKSNGYECKADYFFVIDCSGSMEGKRIQKAVKCLHLMLQSLPMKCRFSIFCFGTEFKQIMPIAEYNNENVLLAMNMIKNIQADMYGTNIYDPLKCIFSLEGMTKKIFLLTDGEVNNAEEILNLAEENKKFGNIYTVGIGSGADQCLIRDLAEITDGKWTYVLDNENFDQKLISLLSSSLEDNSVETTIHANETIAETIPSHPYPLKSNVSQNYFIKAPFCENILISAEEFDLLIPVMKIEDGIGMKSIFTKMVIHEYERYLKTHNDEKMKQKCIDLSISTGIPCKYTHYIGSIPECVVDLVQQFWKDQEGVMYSELPTDEDYERMQDTFVNEQLIQDEKLNQVPIIGDFVDDQDEIEKQNIDGSWDTFDKMDSEIKGKYGEKVAATVAAIIYIYINRKSQIDALSLVLKKAYFFLKKEVKDINWEEFIKNKLENQI</sequence>
<dbReference type="STRING" id="5722.A2EFE4"/>
<proteinExistence type="predicted"/>
<reference evidence="3" key="2">
    <citation type="journal article" date="2007" name="Science">
        <title>Draft genome sequence of the sexually transmitted pathogen Trichomonas vaginalis.</title>
        <authorList>
            <person name="Carlton J.M."/>
            <person name="Hirt R.P."/>
            <person name="Silva J.C."/>
            <person name="Delcher A.L."/>
            <person name="Schatz M."/>
            <person name="Zhao Q."/>
            <person name="Wortman J.R."/>
            <person name="Bidwell S.L."/>
            <person name="Alsmark U.C.M."/>
            <person name="Besteiro S."/>
            <person name="Sicheritz-Ponten T."/>
            <person name="Noel C.J."/>
            <person name="Dacks J.B."/>
            <person name="Foster P.G."/>
            <person name="Simillion C."/>
            <person name="Van de Peer Y."/>
            <person name="Miranda-Saavedra D."/>
            <person name="Barton G.J."/>
            <person name="Westrop G.D."/>
            <person name="Mueller S."/>
            <person name="Dessi D."/>
            <person name="Fiori P.L."/>
            <person name="Ren Q."/>
            <person name="Paulsen I."/>
            <person name="Zhang H."/>
            <person name="Bastida-Corcuera F.D."/>
            <person name="Simoes-Barbosa A."/>
            <person name="Brown M.T."/>
            <person name="Hayes R.D."/>
            <person name="Mukherjee M."/>
            <person name="Okumura C.Y."/>
            <person name="Schneider R."/>
            <person name="Smith A.J."/>
            <person name="Vanacova S."/>
            <person name="Villalvazo M."/>
            <person name="Haas B.J."/>
            <person name="Pertea M."/>
            <person name="Feldblyum T.V."/>
            <person name="Utterback T.R."/>
            <person name="Shu C.L."/>
            <person name="Osoegawa K."/>
            <person name="de Jong P.J."/>
            <person name="Hrdy I."/>
            <person name="Horvathova L."/>
            <person name="Zubacova Z."/>
            <person name="Dolezal P."/>
            <person name="Malik S.B."/>
            <person name="Logsdon J.M. Jr."/>
            <person name="Henze K."/>
            <person name="Gupta A."/>
            <person name="Wang C.C."/>
            <person name="Dunne R.L."/>
            <person name="Upcroft J.A."/>
            <person name="Upcroft P."/>
            <person name="White O."/>
            <person name="Salzberg S.L."/>
            <person name="Tang P."/>
            <person name="Chiu C.-H."/>
            <person name="Lee Y.-S."/>
            <person name="Embley T.M."/>
            <person name="Coombs G.H."/>
            <person name="Mottram J.C."/>
            <person name="Tachezy J."/>
            <person name="Fraser-Liggett C.M."/>
            <person name="Johnson P.J."/>
        </authorList>
    </citation>
    <scope>NUCLEOTIDE SEQUENCE [LARGE SCALE GENOMIC DNA]</scope>
    <source>
        <strain evidence="3">G3</strain>
    </source>
</reference>